<proteinExistence type="predicted"/>
<reference evidence="1" key="2">
    <citation type="journal article" date="2015" name="Data Brief">
        <title>Shoot transcriptome of the giant reed, Arundo donax.</title>
        <authorList>
            <person name="Barrero R.A."/>
            <person name="Guerrero F.D."/>
            <person name="Moolhuijzen P."/>
            <person name="Goolsby J.A."/>
            <person name="Tidwell J."/>
            <person name="Bellgard S.E."/>
            <person name="Bellgard M.I."/>
        </authorList>
    </citation>
    <scope>NUCLEOTIDE SEQUENCE</scope>
    <source>
        <tissue evidence="1">Shoot tissue taken approximately 20 cm above the soil surface</tissue>
    </source>
</reference>
<accession>A0A0A9H8N7</accession>
<name>A0A0A9H8N7_ARUDO</name>
<protein>
    <submittedName>
        <fullName evidence="1">Uncharacterized protein</fullName>
    </submittedName>
</protein>
<organism evidence="1">
    <name type="scientific">Arundo donax</name>
    <name type="common">Giant reed</name>
    <name type="synonym">Donax arundinaceus</name>
    <dbReference type="NCBI Taxonomy" id="35708"/>
    <lineage>
        <taxon>Eukaryota</taxon>
        <taxon>Viridiplantae</taxon>
        <taxon>Streptophyta</taxon>
        <taxon>Embryophyta</taxon>
        <taxon>Tracheophyta</taxon>
        <taxon>Spermatophyta</taxon>
        <taxon>Magnoliopsida</taxon>
        <taxon>Liliopsida</taxon>
        <taxon>Poales</taxon>
        <taxon>Poaceae</taxon>
        <taxon>PACMAD clade</taxon>
        <taxon>Arundinoideae</taxon>
        <taxon>Arundineae</taxon>
        <taxon>Arundo</taxon>
    </lineage>
</organism>
<sequence length="60" mass="6479">MYSLNSSVSTSQGIPRTTSFEAMLALRNSFVVLVPRELPFYVSAAAAKGLPLNHPNVAKE</sequence>
<dbReference type="AlphaFoldDB" id="A0A0A9H8N7"/>
<reference evidence="1" key="1">
    <citation type="submission" date="2014-09" db="EMBL/GenBank/DDBJ databases">
        <authorList>
            <person name="Magalhaes I.L.F."/>
            <person name="Oliveira U."/>
            <person name="Santos F.R."/>
            <person name="Vidigal T.H.D.A."/>
            <person name="Brescovit A.D."/>
            <person name="Santos A.J."/>
        </authorList>
    </citation>
    <scope>NUCLEOTIDE SEQUENCE</scope>
    <source>
        <tissue evidence="1">Shoot tissue taken approximately 20 cm above the soil surface</tissue>
    </source>
</reference>
<evidence type="ECO:0000313" key="1">
    <source>
        <dbReference type="EMBL" id="JAE32154.1"/>
    </source>
</evidence>
<dbReference type="EMBL" id="GBRH01165742">
    <property type="protein sequence ID" value="JAE32154.1"/>
    <property type="molecule type" value="Transcribed_RNA"/>
</dbReference>